<evidence type="ECO:0000256" key="1">
    <source>
        <dbReference type="SAM" id="MobiDB-lite"/>
    </source>
</evidence>
<keyword evidence="3" id="KW-1185">Reference proteome</keyword>
<proteinExistence type="predicted"/>
<evidence type="ECO:0000313" key="3">
    <source>
        <dbReference type="Proteomes" id="UP001054945"/>
    </source>
</evidence>
<organism evidence="2 3">
    <name type="scientific">Caerostris extrusa</name>
    <name type="common">Bark spider</name>
    <name type="synonym">Caerostris bankana</name>
    <dbReference type="NCBI Taxonomy" id="172846"/>
    <lineage>
        <taxon>Eukaryota</taxon>
        <taxon>Metazoa</taxon>
        <taxon>Ecdysozoa</taxon>
        <taxon>Arthropoda</taxon>
        <taxon>Chelicerata</taxon>
        <taxon>Arachnida</taxon>
        <taxon>Araneae</taxon>
        <taxon>Araneomorphae</taxon>
        <taxon>Entelegynae</taxon>
        <taxon>Araneoidea</taxon>
        <taxon>Araneidae</taxon>
        <taxon>Caerostris</taxon>
    </lineage>
</organism>
<feature type="region of interest" description="Disordered" evidence="1">
    <location>
        <begin position="1"/>
        <end position="20"/>
    </location>
</feature>
<reference evidence="2 3" key="1">
    <citation type="submission" date="2021-06" db="EMBL/GenBank/DDBJ databases">
        <title>Caerostris extrusa draft genome.</title>
        <authorList>
            <person name="Kono N."/>
            <person name="Arakawa K."/>
        </authorList>
    </citation>
    <scope>NUCLEOTIDE SEQUENCE [LARGE SCALE GENOMIC DNA]</scope>
</reference>
<sequence length="119" mass="12968">MLSSRGSSKPCFPSLDEKNSKIKSRQPLTHILPVALCARLAIPLMPSPSDSPIYLSPQLESLMPPMYVNFCGGCEPCDGMTYSKSSYQRIGLHDTAEFVGFLLKAHGHSDVAATNILKK</sequence>
<gene>
    <name evidence="2" type="ORF">CEXT_224551</name>
</gene>
<name>A0AAV4M5V4_CAEEX</name>
<dbReference type="Proteomes" id="UP001054945">
    <property type="component" value="Unassembled WGS sequence"/>
</dbReference>
<comment type="caution">
    <text evidence="2">The sequence shown here is derived from an EMBL/GenBank/DDBJ whole genome shotgun (WGS) entry which is preliminary data.</text>
</comment>
<dbReference type="AlphaFoldDB" id="A0AAV4M5V4"/>
<protein>
    <submittedName>
        <fullName evidence="2">Uncharacterized protein</fullName>
    </submittedName>
</protein>
<accession>A0AAV4M5V4</accession>
<dbReference type="EMBL" id="BPLR01001858">
    <property type="protein sequence ID" value="GIX67212.1"/>
    <property type="molecule type" value="Genomic_DNA"/>
</dbReference>
<evidence type="ECO:0000313" key="2">
    <source>
        <dbReference type="EMBL" id="GIX67212.1"/>
    </source>
</evidence>